<dbReference type="OrthoDB" id="155521at2"/>
<evidence type="ECO:0000313" key="3">
    <source>
        <dbReference type="Proteomes" id="UP000019151"/>
    </source>
</evidence>
<dbReference type="Proteomes" id="UP000019151">
    <property type="component" value="Chromosome"/>
</dbReference>
<name>W0RG52_9BACT</name>
<dbReference type="HOGENOM" id="CLU_089192_1_0_0"/>
<dbReference type="eggNOG" id="COG1672">
    <property type="taxonomic scope" value="Bacteria"/>
</dbReference>
<reference evidence="2 3" key="1">
    <citation type="journal article" date="2014" name="Genome Announc.">
        <title>Genome Sequence and Methylome of Soil Bacterium Gemmatirosa kalamazoonensis KBS708T, a Member of the Rarely Cultivated Gemmatimonadetes Phylum.</title>
        <authorList>
            <person name="Debruyn J.M."/>
            <person name="Radosevich M."/>
            <person name="Wommack K.E."/>
            <person name="Polson S.W."/>
            <person name="Hauser L.J."/>
            <person name="Fawaz M.N."/>
            <person name="Korlach J."/>
            <person name="Tsai Y.C."/>
        </authorList>
    </citation>
    <scope>NUCLEOTIDE SEQUENCE [LARGE SCALE GENOMIC DNA]</scope>
    <source>
        <strain evidence="2 3">KBS708</strain>
    </source>
</reference>
<dbReference type="Pfam" id="PF10517">
    <property type="entry name" value="DM13"/>
    <property type="match status" value="1"/>
</dbReference>
<gene>
    <name evidence="2" type="ORF">J421_1880</name>
</gene>
<dbReference type="KEGG" id="gba:J421_1880"/>
<feature type="domain" description="DM13" evidence="1">
    <location>
        <begin position="47"/>
        <end position="157"/>
    </location>
</feature>
<dbReference type="PROSITE" id="PS51549">
    <property type="entry name" value="DM13"/>
    <property type="match status" value="1"/>
</dbReference>
<accession>W0RG52</accession>
<dbReference type="AlphaFoldDB" id="W0RG52"/>
<dbReference type="InterPro" id="IPR019545">
    <property type="entry name" value="DM13_domain"/>
</dbReference>
<evidence type="ECO:0000313" key="2">
    <source>
        <dbReference type="EMBL" id="AHG89417.1"/>
    </source>
</evidence>
<protein>
    <submittedName>
        <fullName evidence="2">Electron transfer DM13</fullName>
    </submittedName>
</protein>
<dbReference type="RefSeq" id="WP_025410915.1">
    <property type="nucleotide sequence ID" value="NZ_CP007128.1"/>
</dbReference>
<dbReference type="InParanoid" id="W0RG52"/>
<evidence type="ECO:0000259" key="1">
    <source>
        <dbReference type="PROSITE" id="PS51549"/>
    </source>
</evidence>
<dbReference type="STRING" id="861299.J421_1880"/>
<organism evidence="2 3">
    <name type="scientific">Gemmatirosa kalamazoonensis</name>
    <dbReference type="NCBI Taxonomy" id="861299"/>
    <lineage>
        <taxon>Bacteria</taxon>
        <taxon>Pseudomonadati</taxon>
        <taxon>Gemmatimonadota</taxon>
        <taxon>Gemmatimonadia</taxon>
        <taxon>Gemmatimonadales</taxon>
        <taxon>Gemmatimonadaceae</taxon>
        <taxon>Gemmatirosa</taxon>
    </lineage>
</organism>
<sequence length="159" mass="17043">MQRRTALIAVAAIIAGGAWYAFRPERLFVNQTVNETLAAAAPSTTPVALETGAFHGVHHETKGQATVYRLPNGKRIVRFTGFETSNGPDVQIYLVAAPDASDNATVTKAGFISLGAMKGNRGDQNYDVPDSVDLAKYRAVTVWCRRFSVNFATAPLAAS</sequence>
<proteinExistence type="predicted"/>
<dbReference type="EMBL" id="CP007128">
    <property type="protein sequence ID" value="AHG89417.1"/>
    <property type="molecule type" value="Genomic_DNA"/>
</dbReference>
<keyword evidence="3" id="KW-1185">Reference proteome</keyword>